<feature type="domain" description="Phosphodiesterase 4 upstream conserved regions (UCR)" evidence="5">
    <location>
        <begin position="98"/>
        <end position="216"/>
    </location>
</feature>
<proteinExistence type="predicted"/>
<comment type="caution">
    <text evidence="6">The sequence shown here is derived from an EMBL/GenBank/DDBJ whole genome shotgun (WGS) entry which is preliminary data.</text>
</comment>
<dbReference type="EMBL" id="JTDF01001862">
    <property type="protein sequence ID" value="KAF8569434.1"/>
    <property type="molecule type" value="Genomic_DNA"/>
</dbReference>
<sequence length="346" mass="37750">MYSQMKMVVGSGDEVLTTKNVGTQRTNEVPNTPALPTGRPRRGSIFVSALASDSFNTSSTVDYTGSMIVRSGRTTNSIALGNLPEQPSQGAGVEGFIVTPFAQILVSMQKIRSAFIRLTAAQSTHRFGVISSAVPEPGLSDLLMPESSDYKSIANETLEELEWCLKQLENIQTKRPVSDMAFSKFKRLLNKELNSFGEADKSRHEISAYICGTFLEDEKDAQANQEIEQMLERRRSSEQSHCSGGPQDHAIGSSVSRHRASMMGNDTSGTVRVKSGDLLNTEFQSTKSDTIHLGDRTSKPVEASAMASSEAEKDEDTNGLERSMPVNGIITPNDQLLDEVSHDITH</sequence>
<evidence type="ECO:0000256" key="1">
    <source>
        <dbReference type="ARBA" id="ARBA00012276"/>
    </source>
</evidence>
<dbReference type="InterPro" id="IPR040844">
    <property type="entry name" value="PDE4_UCR"/>
</dbReference>
<feature type="region of interest" description="Disordered" evidence="4">
    <location>
        <begin position="289"/>
        <end position="346"/>
    </location>
</feature>
<dbReference type="EC" id="3.1.4.53" evidence="1"/>
<gene>
    <name evidence="6" type="ORF">P879_02006</name>
</gene>
<feature type="region of interest" description="Disordered" evidence="4">
    <location>
        <begin position="21"/>
        <end position="40"/>
    </location>
</feature>
<keyword evidence="7" id="KW-1185">Reference proteome</keyword>
<dbReference type="Pfam" id="PF18100">
    <property type="entry name" value="PDE4_UCR"/>
    <property type="match status" value="1"/>
</dbReference>
<evidence type="ECO:0000256" key="4">
    <source>
        <dbReference type="SAM" id="MobiDB-lite"/>
    </source>
</evidence>
<dbReference type="OrthoDB" id="189220at2759"/>
<evidence type="ECO:0000313" key="6">
    <source>
        <dbReference type="EMBL" id="KAF8569434.1"/>
    </source>
</evidence>
<feature type="compositionally biased region" description="Basic and acidic residues" evidence="4">
    <location>
        <begin position="289"/>
        <end position="299"/>
    </location>
</feature>
<keyword evidence="2" id="KW-0378">Hydrolase</keyword>
<keyword evidence="3" id="KW-0114">cAMP</keyword>
<name>A0A8T0DQW3_9TREM</name>
<protein>
    <recommendedName>
        <fullName evidence="1">3',5'-cyclic-AMP phosphodiesterase</fullName>
        <ecNumber evidence="1">3.1.4.53</ecNumber>
    </recommendedName>
</protein>
<organism evidence="6 7">
    <name type="scientific">Paragonimus westermani</name>
    <dbReference type="NCBI Taxonomy" id="34504"/>
    <lineage>
        <taxon>Eukaryota</taxon>
        <taxon>Metazoa</taxon>
        <taxon>Spiralia</taxon>
        <taxon>Lophotrochozoa</taxon>
        <taxon>Platyhelminthes</taxon>
        <taxon>Trematoda</taxon>
        <taxon>Digenea</taxon>
        <taxon>Plagiorchiida</taxon>
        <taxon>Troglotremata</taxon>
        <taxon>Troglotrematidae</taxon>
        <taxon>Paragonimus</taxon>
    </lineage>
</organism>
<accession>A0A8T0DQW3</accession>
<dbReference type="Proteomes" id="UP000699462">
    <property type="component" value="Unassembled WGS sequence"/>
</dbReference>
<dbReference type="AlphaFoldDB" id="A0A8T0DQW3"/>
<feature type="region of interest" description="Disordered" evidence="4">
    <location>
        <begin position="231"/>
        <end position="276"/>
    </location>
</feature>
<evidence type="ECO:0000256" key="2">
    <source>
        <dbReference type="ARBA" id="ARBA00022801"/>
    </source>
</evidence>
<feature type="compositionally biased region" description="Polar residues" evidence="4">
    <location>
        <begin position="21"/>
        <end position="30"/>
    </location>
</feature>
<dbReference type="GO" id="GO:0004115">
    <property type="term" value="F:3',5'-cyclic-AMP phosphodiesterase activity"/>
    <property type="evidence" value="ECO:0007669"/>
    <property type="project" value="UniProtKB-EC"/>
</dbReference>
<reference evidence="6 7" key="1">
    <citation type="submission" date="2019-07" db="EMBL/GenBank/DDBJ databases">
        <title>Annotation for the trematode Paragonimus westermani.</title>
        <authorList>
            <person name="Choi Y.-J."/>
        </authorList>
    </citation>
    <scope>NUCLEOTIDE SEQUENCE [LARGE SCALE GENOMIC DNA]</scope>
    <source>
        <strain evidence="6">180907_Pwestermani</strain>
    </source>
</reference>
<evidence type="ECO:0000313" key="7">
    <source>
        <dbReference type="Proteomes" id="UP000699462"/>
    </source>
</evidence>
<evidence type="ECO:0000259" key="5">
    <source>
        <dbReference type="Pfam" id="PF18100"/>
    </source>
</evidence>
<evidence type="ECO:0000256" key="3">
    <source>
        <dbReference type="ARBA" id="ARBA00023149"/>
    </source>
</evidence>